<evidence type="ECO:0000313" key="2">
    <source>
        <dbReference type="Proteomes" id="UP001162483"/>
    </source>
</evidence>
<comment type="caution">
    <text evidence="1">The sequence shown here is derived from an EMBL/GenBank/DDBJ whole genome shotgun (WGS) entry which is preliminary data.</text>
</comment>
<name>A0ABN9DX34_9NEOB</name>
<accession>A0ABN9DX34</accession>
<sequence>QSAGFSGALCTECRVQRCAVHRVQGLGVCYTPSAGCRGALHTEGRVQGCAVYRVQGLGVCCVQSARFRGALCNSVQHKKKLSKAGKRESHRLLGNSCAGSC</sequence>
<keyword evidence="2" id="KW-1185">Reference proteome</keyword>
<protein>
    <submittedName>
        <fullName evidence="1">Uncharacterized protein</fullName>
    </submittedName>
</protein>
<dbReference type="EMBL" id="CATNWA010014896">
    <property type="protein sequence ID" value="CAI9577175.1"/>
    <property type="molecule type" value="Genomic_DNA"/>
</dbReference>
<proteinExistence type="predicted"/>
<feature type="non-terminal residue" evidence="1">
    <location>
        <position position="101"/>
    </location>
</feature>
<organism evidence="1 2">
    <name type="scientific">Staurois parvus</name>
    <dbReference type="NCBI Taxonomy" id="386267"/>
    <lineage>
        <taxon>Eukaryota</taxon>
        <taxon>Metazoa</taxon>
        <taxon>Chordata</taxon>
        <taxon>Craniata</taxon>
        <taxon>Vertebrata</taxon>
        <taxon>Euteleostomi</taxon>
        <taxon>Amphibia</taxon>
        <taxon>Batrachia</taxon>
        <taxon>Anura</taxon>
        <taxon>Neobatrachia</taxon>
        <taxon>Ranoidea</taxon>
        <taxon>Ranidae</taxon>
        <taxon>Staurois</taxon>
    </lineage>
</organism>
<feature type="non-terminal residue" evidence="1">
    <location>
        <position position="1"/>
    </location>
</feature>
<reference evidence="1" key="1">
    <citation type="submission" date="2023-05" db="EMBL/GenBank/DDBJ databases">
        <authorList>
            <person name="Stuckert A."/>
        </authorList>
    </citation>
    <scope>NUCLEOTIDE SEQUENCE</scope>
</reference>
<dbReference type="Proteomes" id="UP001162483">
    <property type="component" value="Unassembled WGS sequence"/>
</dbReference>
<gene>
    <name evidence="1" type="ORF">SPARVUS_LOCUS8668009</name>
</gene>
<evidence type="ECO:0000313" key="1">
    <source>
        <dbReference type="EMBL" id="CAI9577175.1"/>
    </source>
</evidence>